<dbReference type="EMBL" id="VANS01000001">
    <property type="protein sequence ID" value="TMM54638.1"/>
    <property type="molecule type" value="Genomic_DNA"/>
</dbReference>
<feature type="modified residue" description="4-aspartylphosphate" evidence="6">
    <location>
        <position position="54"/>
    </location>
</feature>
<dbReference type="GO" id="GO:0000156">
    <property type="term" value="F:phosphorelay response regulator activity"/>
    <property type="evidence" value="ECO:0007669"/>
    <property type="project" value="TreeGrafter"/>
</dbReference>
<keyword evidence="1 6" id="KW-0597">Phosphoprotein</keyword>
<evidence type="ECO:0000313" key="8">
    <source>
        <dbReference type="EMBL" id="TMM54638.1"/>
    </source>
</evidence>
<keyword evidence="5" id="KW-0804">Transcription</keyword>
<dbReference type="GO" id="GO:0006355">
    <property type="term" value="P:regulation of DNA-templated transcription"/>
    <property type="evidence" value="ECO:0007669"/>
    <property type="project" value="TreeGrafter"/>
</dbReference>
<feature type="domain" description="Response regulatory" evidence="7">
    <location>
        <begin position="2"/>
        <end position="121"/>
    </location>
</feature>
<dbReference type="Pfam" id="PF00072">
    <property type="entry name" value="Response_reg"/>
    <property type="match status" value="1"/>
</dbReference>
<name>A0A5S3PJQ0_9RHOB</name>
<keyword evidence="4" id="KW-0238">DNA-binding</keyword>
<dbReference type="PANTHER" id="PTHR48111">
    <property type="entry name" value="REGULATOR OF RPOS"/>
    <property type="match status" value="1"/>
</dbReference>
<dbReference type="SUPFAM" id="SSF52172">
    <property type="entry name" value="CheY-like"/>
    <property type="match status" value="1"/>
</dbReference>
<dbReference type="GO" id="GO:0032993">
    <property type="term" value="C:protein-DNA complex"/>
    <property type="evidence" value="ECO:0007669"/>
    <property type="project" value="TreeGrafter"/>
</dbReference>
<dbReference type="GO" id="GO:0005829">
    <property type="term" value="C:cytosol"/>
    <property type="evidence" value="ECO:0007669"/>
    <property type="project" value="TreeGrafter"/>
</dbReference>
<accession>A0A5S3PJQ0</accession>
<evidence type="ECO:0000256" key="2">
    <source>
        <dbReference type="ARBA" id="ARBA00023012"/>
    </source>
</evidence>
<dbReference type="GO" id="GO:0000976">
    <property type="term" value="F:transcription cis-regulatory region binding"/>
    <property type="evidence" value="ECO:0007669"/>
    <property type="project" value="TreeGrafter"/>
</dbReference>
<keyword evidence="9" id="KW-1185">Reference proteome</keyword>
<comment type="caution">
    <text evidence="8">The sequence shown here is derived from an EMBL/GenBank/DDBJ whole genome shotgun (WGS) entry which is preliminary data.</text>
</comment>
<dbReference type="InterPro" id="IPR039420">
    <property type="entry name" value="WalR-like"/>
</dbReference>
<dbReference type="RefSeq" id="WP_138660810.1">
    <property type="nucleotide sequence ID" value="NZ_VANS01000001.1"/>
</dbReference>
<gene>
    <name evidence="8" type="ORF">FDT80_03350</name>
</gene>
<organism evidence="8 9">
    <name type="scientific">Sulfitobacter sabulilitoris</name>
    <dbReference type="NCBI Taxonomy" id="2562655"/>
    <lineage>
        <taxon>Bacteria</taxon>
        <taxon>Pseudomonadati</taxon>
        <taxon>Pseudomonadota</taxon>
        <taxon>Alphaproteobacteria</taxon>
        <taxon>Rhodobacterales</taxon>
        <taxon>Roseobacteraceae</taxon>
        <taxon>Sulfitobacter</taxon>
    </lineage>
</organism>
<evidence type="ECO:0000256" key="3">
    <source>
        <dbReference type="ARBA" id="ARBA00023015"/>
    </source>
</evidence>
<sequence length="330" mass="35807">MKILAVDDDPIILELLNEVLGSTGYPDVTTVETGADALAAVEDHRQPFDCILLDIQMPGMDGIELCGRLRAMPRYRETPVLMLTAMSEKHYIDRAFRAGATDYVTKPFDIVELGARLRVAQSLSDGQKRLSDKVFSAKAVRQKALAEDKIRVEEAYPVKDVDGVIPMPSMYNYLAQLGRSSLFGSSVIAFKINDIERLHGSMSGFEYTCMITDVAEAIITSLPFMQSLLSYAGNGVFICIASGAHSVSPEVVLSQVDHALNMMELSYNDGRPMTVTLRISAPTRLTFRAGDGTKRAIMQAITNVEISPAADSKAAGGYDSGRGAMSHLAG</sequence>
<reference evidence="8 9" key="1">
    <citation type="submission" date="2019-05" db="EMBL/GenBank/DDBJ databases">
        <title>Sulfitobacter sabulilitoris sp. nov., isolated from a marine sand.</title>
        <authorList>
            <person name="Yoon J.-H."/>
        </authorList>
    </citation>
    <scope>NUCLEOTIDE SEQUENCE [LARGE SCALE GENOMIC DNA]</scope>
    <source>
        <strain evidence="8 9">HSMS-29</strain>
    </source>
</reference>
<dbReference type="OrthoDB" id="7326651at2"/>
<dbReference type="Proteomes" id="UP000309550">
    <property type="component" value="Unassembled WGS sequence"/>
</dbReference>
<dbReference type="InterPro" id="IPR011006">
    <property type="entry name" value="CheY-like_superfamily"/>
</dbReference>
<dbReference type="Gene3D" id="3.40.50.2300">
    <property type="match status" value="1"/>
</dbReference>
<dbReference type="InterPro" id="IPR001789">
    <property type="entry name" value="Sig_transdc_resp-reg_receiver"/>
</dbReference>
<protein>
    <submittedName>
        <fullName evidence="8">Response regulator</fullName>
    </submittedName>
</protein>
<keyword evidence="3" id="KW-0805">Transcription regulation</keyword>
<proteinExistence type="predicted"/>
<evidence type="ECO:0000256" key="5">
    <source>
        <dbReference type="ARBA" id="ARBA00023163"/>
    </source>
</evidence>
<evidence type="ECO:0000259" key="7">
    <source>
        <dbReference type="PROSITE" id="PS50110"/>
    </source>
</evidence>
<evidence type="ECO:0000313" key="9">
    <source>
        <dbReference type="Proteomes" id="UP000309550"/>
    </source>
</evidence>
<dbReference type="PANTHER" id="PTHR48111:SF1">
    <property type="entry name" value="TWO-COMPONENT RESPONSE REGULATOR ORR33"/>
    <property type="match status" value="1"/>
</dbReference>
<dbReference type="SMART" id="SM00448">
    <property type="entry name" value="REC"/>
    <property type="match status" value="1"/>
</dbReference>
<evidence type="ECO:0000256" key="6">
    <source>
        <dbReference type="PROSITE-ProRule" id="PRU00169"/>
    </source>
</evidence>
<evidence type="ECO:0000256" key="4">
    <source>
        <dbReference type="ARBA" id="ARBA00023125"/>
    </source>
</evidence>
<dbReference type="AlphaFoldDB" id="A0A5S3PJQ0"/>
<dbReference type="PROSITE" id="PS50110">
    <property type="entry name" value="RESPONSE_REGULATORY"/>
    <property type="match status" value="1"/>
</dbReference>
<keyword evidence="2" id="KW-0902">Two-component regulatory system</keyword>
<evidence type="ECO:0000256" key="1">
    <source>
        <dbReference type="ARBA" id="ARBA00022553"/>
    </source>
</evidence>